<evidence type="ECO:0000313" key="1">
    <source>
        <dbReference type="EMBL" id="EDS90004.1"/>
    </source>
</evidence>
<comment type="caution">
    <text evidence="1">The sequence shown here is derived from an EMBL/GenBank/DDBJ whole genome shotgun (WGS) entry which is preliminary data.</text>
</comment>
<accession>A0ABC9NI88</accession>
<protein>
    <submittedName>
        <fullName evidence="1">Uncharacterized protein</fullName>
    </submittedName>
</protein>
<proteinExistence type="predicted"/>
<evidence type="ECO:0000313" key="2">
    <source>
        <dbReference type="Proteomes" id="UP000003042"/>
    </source>
</evidence>
<dbReference type="AlphaFoldDB" id="A0ABC9NI88"/>
<dbReference type="Proteomes" id="UP000003042">
    <property type="component" value="Unassembled WGS sequence"/>
</dbReference>
<name>A0ABC9NI88_ESCAT</name>
<gene>
    <name evidence="1" type="ORF">ESCAB7627_1252</name>
</gene>
<reference evidence="1 2" key="1">
    <citation type="submission" date="2008-02" db="EMBL/GenBank/DDBJ databases">
        <title>Annotation of Escherichia albertii TW07627.</title>
        <authorList>
            <person name="Sutton G."/>
            <person name="Whittam T.S."/>
            <person name="Sebastian Y."/>
        </authorList>
    </citation>
    <scope>NUCLEOTIDE SEQUENCE [LARGE SCALE GENOMIC DNA]</scope>
    <source>
        <strain evidence="1 2">TW07627</strain>
    </source>
</reference>
<sequence length="41" mass="4975">MCFDVANAKNVNDIKWFCKNTWLLFRFLSMTYGEEMAFFIE</sequence>
<dbReference type="EMBL" id="ABKX01000017">
    <property type="protein sequence ID" value="EDS90004.1"/>
    <property type="molecule type" value="Genomic_DNA"/>
</dbReference>
<organism evidence="1 2">
    <name type="scientific">Escherichia albertii (strain TW07627)</name>
    <dbReference type="NCBI Taxonomy" id="502347"/>
    <lineage>
        <taxon>Bacteria</taxon>
        <taxon>Pseudomonadati</taxon>
        <taxon>Pseudomonadota</taxon>
        <taxon>Gammaproteobacteria</taxon>
        <taxon>Enterobacterales</taxon>
        <taxon>Enterobacteriaceae</taxon>
        <taxon>Escherichia</taxon>
    </lineage>
</organism>